<evidence type="ECO:0000259" key="1">
    <source>
        <dbReference type="PROSITE" id="PS50943"/>
    </source>
</evidence>
<dbReference type="Proteomes" id="UP001595640">
    <property type="component" value="Unassembled WGS sequence"/>
</dbReference>
<dbReference type="Pfam" id="PF01381">
    <property type="entry name" value="HTH_3"/>
    <property type="match status" value="1"/>
</dbReference>
<dbReference type="EMBL" id="JBHRUH010000010">
    <property type="protein sequence ID" value="MFC3291422.1"/>
    <property type="molecule type" value="Genomic_DNA"/>
</dbReference>
<dbReference type="SUPFAM" id="SSF47413">
    <property type="entry name" value="lambda repressor-like DNA-binding domains"/>
    <property type="match status" value="1"/>
</dbReference>
<dbReference type="CDD" id="cd00093">
    <property type="entry name" value="HTH_XRE"/>
    <property type="match status" value="1"/>
</dbReference>
<dbReference type="InterPro" id="IPR001387">
    <property type="entry name" value="Cro/C1-type_HTH"/>
</dbReference>
<comment type="caution">
    <text evidence="2">The sequence shown here is derived from an EMBL/GenBank/DDBJ whole genome shotgun (WGS) entry which is preliminary data.</text>
</comment>
<protein>
    <submittedName>
        <fullName evidence="2">Helix-turn-helix domain-containing protein</fullName>
    </submittedName>
</protein>
<keyword evidence="3" id="KW-1185">Reference proteome</keyword>
<sequence length="211" mass="23072">MDALGSRIKQLRLKAKLSKAALARRVGVSDVTISYWESGTIRQIGHERLVALASALDCTLADLLHGTPAPPPQHGVLHIQVHQSAPWLHHGDVPAHLLGGLPLPGLTRDCHLVTPGHGETFDFLAEGDLAAVFPLSDFARDGLYVLDYLGKLTIRHLSRTSSGDVQIRNESEHVETVPTNALPFRLVGQIRARWKLVESKDIHAIEPEPTD</sequence>
<dbReference type="Gene3D" id="1.10.260.40">
    <property type="entry name" value="lambda repressor-like DNA-binding domains"/>
    <property type="match status" value="1"/>
</dbReference>
<dbReference type="SMART" id="SM00530">
    <property type="entry name" value="HTH_XRE"/>
    <property type="match status" value="1"/>
</dbReference>
<dbReference type="RefSeq" id="WP_019016808.1">
    <property type="nucleotide sequence ID" value="NZ_BMXD01000007.1"/>
</dbReference>
<gene>
    <name evidence="2" type="ORF">ACFOEI_05025</name>
</gene>
<accession>A0ABV7LXY5</accession>
<evidence type="ECO:0000313" key="2">
    <source>
        <dbReference type="EMBL" id="MFC3291422.1"/>
    </source>
</evidence>
<dbReference type="InterPro" id="IPR010982">
    <property type="entry name" value="Lambda_DNA-bd_dom_sf"/>
</dbReference>
<organism evidence="2 3">
    <name type="scientific">Modicisalibacter luteus</name>
    <dbReference type="NCBI Taxonomy" id="453962"/>
    <lineage>
        <taxon>Bacteria</taxon>
        <taxon>Pseudomonadati</taxon>
        <taxon>Pseudomonadota</taxon>
        <taxon>Gammaproteobacteria</taxon>
        <taxon>Oceanospirillales</taxon>
        <taxon>Halomonadaceae</taxon>
        <taxon>Modicisalibacter</taxon>
    </lineage>
</organism>
<evidence type="ECO:0000313" key="3">
    <source>
        <dbReference type="Proteomes" id="UP001595640"/>
    </source>
</evidence>
<feature type="domain" description="HTH cro/C1-type" evidence="1">
    <location>
        <begin position="8"/>
        <end position="63"/>
    </location>
</feature>
<reference evidence="3" key="1">
    <citation type="journal article" date="2019" name="Int. J. Syst. Evol. Microbiol.">
        <title>The Global Catalogue of Microorganisms (GCM) 10K type strain sequencing project: providing services to taxonomists for standard genome sequencing and annotation.</title>
        <authorList>
            <consortium name="The Broad Institute Genomics Platform"/>
            <consortium name="The Broad Institute Genome Sequencing Center for Infectious Disease"/>
            <person name="Wu L."/>
            <person name="Ma J."/>
        </authorList>
    </citation>
    <scope>NUCLEOTIDE SEQUENCE [LARGE SCALE GENOMIC DNA]</scope>
    <source>
        <strain evidence="3">KCTC 12847</strain>
    </source>
</reference>
<dbReference type="PROSITE" id="PS50943">
    <property type="entry name" value="HTH_CROC1"/>
    <property type="match status" value="1"/>
</dbReference>
<proteinExistence type="predicted"/>
<name>A0ABV7LXY5_9GAMM</name>